<comment type="caution">
    <text evidence="1">The sequence shown here is derived from an EMBL/GenBank/DDBJ whole genome shotgun (WGS) entry which is preliminary data.</text>
</comment>
<evidence type="ECO:0000313" key="1">
    <source>
        <dbReference type="EMBL" id="KAH7959575.1"/>
    </source>
</evidence>
<name>A0ACB8D556_DERSI</name>
<accession>A0ACB8D556</accession>
<proteinExistence type="predicted"/>
<sequence length="794" mass="88327">MRTRFFVSGKTHEEILRKFPRDLCHVVSVTSQSLSAPADHFPKCSIREEVSAGHLFSKLQAPHKKFPRGQVCTAVQSAFGASYDEVRSSPEALALISGHMFLNNTITIVHGDISHVHKMQADLTLLPISSAVAQRYGLFMYAQYPPAALCVFSLPRRAVQLTFIDSRASVISFCVSLVVLGCLVAMFSLASSHFGHSVMRRRFSSHSLVIYLVSTLLGRCPPTSVYLANRSLATAFWALAMLALGNYVQTSITAIRSVPFILSSKSFAELTNDLKNGTIYPCLSTEWYEMVTFRRMLGVRLRGFLSILNDLASHPKGVTVPYSMSLCYKGTQSGIFVAAFSMCTDDEVITAAQCSLIPGELTFTCLRLAGLHPENPLRYQHRRLLQAIAEGGLSVPHRRLTTPVETRYVEEDETFRLLFTLYGIGCAISFAALAIELGLPQDIISLSGGFTPSVCHGKIILKIVRTERLRQARLHRDYLSVQLFDQYEPCVARNLLRRHLHLADQVTEFLWQPQLRLLRAHVNKDRQKATVVVHVPEGLSLPNSVGKVLGLGPKFAHATSWSKPELLSVVREVSKRAPEEDGMRMNSEGLDALLRCKPQPSKLPVKRVESYLKSNSMCVTPADKEGSFAVFSYKCFSEKAGQAIYAVFNEHKEVSLAKVAARANEIGRNLNLDKLRKSVLKSDKRVLDVFFNAKTHKEDAPFRVIISERGTWQNQVALYLLSKLNILEIDDHFRFRTRSHRRLLENVAPTHSSTMRVATTQLDVAGSVDKGLCDSSSASPSATTSSSEPTHLTE</sequence>
<organism evidence="1 2">
    <name type="scientific">Dermacentor silvarum</name>
    <name type="common">Tick</name>
    <dbReference type="NCBI Taxonomy" id="543639"/>
    <lineage>
        <taxon>Eukaryota</taxon>
        <taxon>Metazoa</taxon>
        <taxon>Ecdysozoa</taxon>
        <taxon>Arthropoda</taxon>
        <taxon>Chelicerata</taxon>
        <taxon>Arachnida</taxon>
        <taxon>Acari</taxon>
        <taxon>Parasitiformes</taxon>
        <taxon>Ixodida</taxon>
        <taxon>Ixodoidea</taxon>
        <taxon>Ixodidae</taxon>
        <taxon>Rhipicephalinae</taxon>
        <taxon>Dermacentor</taxon>
    </lineage>
</organism>
<keyword evidence="2" id="KW-1185">Reference proteome</keyword>
<gene>
    <name evidence="1" type="ORF">HPB49_012025</name>
</gene>
<reference evidence="1" key="1">
    <citation type="submission" date="2020-05" db="EMBL/GenBank/DDBJ databases">
        <title>Large-scale comparative analyses of tick genomes elucidate their genetic diversity and vector capacities.</title>
        <authorList>
            <person name="Jia N."/>
            <person name="Wang J."/>
            <person name="Shi W."/>
            <person name="Du L."/>
            <person name="Sun Y."/>
            <person name="Zhan W."/>
            <person name="Jiang J."/>
            <person name="Wang Q."/>
            <person name="Zhang B."/>
            <person name="Ji P."/>
            <person name="Sakyi L.B."/>
            <person name="Cui X."/>
            <person name="Yuan T."/>
            <person name="Jiang B."/>
            <person name="Yang W."/>
            <person name="Lam T.T.-Y."/>
            <person name="Chang Q."/>
            <person name="Ding S."/>
            <person name="Wang X."/>
            <person name="Zhu J."/>
            <person name="Ruan X."/>
            <person name="Zhao L."/>
            <person name="Wei J."/>
            <person name="Que T."/>
            <person name="Du C."/>
            <person name="Cheng J."/>
            <person name="Dai P."/>
            <person name="Han X."/>
            <person name="Huang E."/>
            <person name="Gao Y."/>
            <person name="Liu J."/>
            <person name="Shao H."/>
            <person name="Ye R."/>
            <person name="Li L."/>
            <person name="Wei W."/>
            <person name="Wang X."/>
            <person name="Wang C."/>
            <person name="Yang T."/>
            <person name="Huo Q."/>
            <person name="Li W."/>
            <person name="Guo W."/>
            <person name="Chen H."/>
            <person name="Zhou L."/>
            <person name="Ni X."/>
            <person name="Tian J."/>
            <person name="Zhou Y."/>
            <person name="Sheng Y."/>
            <person name="Liu T."/>
            <person name="Pan Y."/>
            <person name="Xia L."/>
            <person name="Li J."/>
            <person name="Zhao F."/>
            <person name="Cao W."/>
        </authorList>
    </citation>
    <scope>NUCLEOTIDE SEQUENCE</scope>
    <source>
        <strain evidence="1">Dsil-2018</strain>
    </source>
</reference>
<protein>
    <submittedName>
        <fullName evidence="1">Uncharacterized protein</fullName>
    </submittedName>
</protein>
<evidence type="ECO:0000313" key="2">
    <source>
        <dbReference type="Proteomes" id="UP000821865"/>
    </source>
</evidence>
<dbReference type="Proteomes" id="UP000821865">
    <property type="component" value="Chromosome 3"/>
</dbReference>
<dbReference type="EMBL" id="CM023472">
    <property type="protein sequence ID" value="KAH7959575.1"/>
    <property type="molecule type" value="Genomic_DNA"/>
</dbReference>